<evidence type="ECO:0000313" key="3">
    <source>
        <dbReference type="Proteomes" id="UP001199528"/>
    </source>
</evidence>
<dbReference type="KEGG" id="aviv:LF296_07770"/>
<dbReference type="SUPFAM" id="SSF142433">
    <property type="entry name" value="CinA-like"/>
    <property type="match status" value="1"/>
</dbReference>
<gene>
    <name evidence="2" type="ORF">LF296_07770</name>
</gene>
<dbReference type="RefSeq" id="WP_272655959.1">
    <property type="nucleotide sequence ID" value="NZ_CP085083.1"/>
</dbReference>
<dbReference type="Pfam" id="PF02464">
    <property type="entry name" value="CinA"/>
    <property type="match status" value="1"/>
</dbReference>
<accession>A0AAJ6NLH3</accession>
<dbReference type="InterPro" id="IPR036653">
    <property type="entry name" value="CinA-like_C"/>
</dbReference>
<reference evidence="2" key="2">
    <citation type="submission" date="2023-02" db="EMBL/GenBank/DDBJ databases">
        <authorList>
            <person name="Huang Y."/>
            <person name="Zhang Y."/>
            <person name="Zhang T."/>
            <person name="Wang J."/>
        </authorList>
    </citation>
    <scope>NUCLEOTIDE SEQUENCE</scope>
    <source>
        <strain evidence="2">KJ-1</strain>
    </source>
</reference>
<feature type="domain" description="CinA C-terminal" evidence="1">
    <location>
        <begin position="4"/>
        <end position="133"/>
    </location>
</feature>
<dbReference type="Proteomes" id="UP001199528">
    <property type="component" value="Chromosome"/>
</dbReference>
<dbReference type="Gene3D" id="3.90.950.20">
    <property type="entry name" value="CinA-like"/>
    <property type="match status" value="1"/>
</dbReference>
<reference evidence="2" key="1">
    <citation type="journal article" date="2022" name="Front Environ Sci">
        <title>Complete genome sequence analysis of a novel alkane-degrading bacterial strain, Acinetobacter vivianii KJ-1, and its diesel degradation ability.</title>
        <authorList>
            <person name="Zhang Y."/>
            <person name="Song F."/>
            <person name="Wang J."/>
            <person name="Zhao Q."/>
            <person name="Zheng L."/>
            <person name="Wang Z."/>
            <person name="Zhang X."/>
            <person name="Gao Y."/>
            <person name="Chen G."/>
            <person name="Huang Y."/>
        </authorList>
    </citation>
    <scope>NUCLEOTIDE SEQUENCE</scope>
    <source>
        <strain evidence="2">KJ-1</strain>
    </source>
</reference>
<name>A0AAJ6NLH3_9GAMM</name>
<dbReference type="AlphaFoldDB" id="A0AAJ6NLH3"/>
<protein>
    <submittedName>
        <fullName evidence="2">CinA family protein</fullName>
    </submittedName>
</protein>
<sequence>MFKKSCELLAQKKLSIFFLESASAGYLSYQFSLSPFSGDILIGSLVCYDLKVKEKVLKISPKLIKKYSAESIQVTEEMIKKGKKIFKSDIYISCTGLLKKGGSESKQKPVGTFFYCIYYKNKTYIFKKIYKGRPEAKLKILLKDICRNIVKIINKKDIKNK</sequence>
<evidence type="ECO:0000259" key="1">
    <source>
        <dbReference type="Pfam" id="PF02464"/>
    </source>
</evidence>
<dbReference type="InterPro" id="IPR008136">
    <property type="entry name" value="CinA_C"/>
</dbReference>
<dbReference type="EMBL" id="CP085083">
    <property type="protein sequence ID" value="WDZ52663.1"/>
    <property type="molecule type" value="Genomic_DNA"/>
</dbReference>
<proteinExistence type="predicted"/>
<evidence type="ECO:0000313" key="2">
    <source>
        <dbReference type="EMBL" id="WDZ52663.1"/>
    </source>
</evidence>
<organism evidence="2 3">
    <name type="scientific">Acinetobacter vivianii</name>
    <dbReference type="NCBI Taxonomy" id="1776742"/>
    <lineage>
        <taxon>Bacteria</taxon>
        <taxon>Pseudomonadati</taxon>
        <taxon>Pseudomonadota</taxon>
        <taxon>Gammaproteobacteria</taxon>
        <taxon>Moraxellales</taxon>
        <taxon>Moraxellaceae</taxon>
        <taxon>Acinetobacter</taxon>
    </lineage>
</organism>